<gene>
    <name evidence="1" type="ORF">KXJ69_09340</name>
</gene>
<dbReference type="PANTHER" id="PTHR34301">
    <property type="entry name" value="DNA-BINDING PROTEIN-RELATED"/>
    <property type="match status" value="1"/>
</dbReference>
<comment type="caution">
    <text evidence="1">The sequence shown here is derived from an EMBL/GenBank/DDBJ whole genome shotgun (WGS) entry which is preliminary data.</text>
</comment>
<dbReference type="Proteomes" id="UP001138686">
    <property type="component" value="Unassembled WGS sequence"/>
</dbReference>
<organism evidence="1 2">
    <name type="scientific">Halomarinibacterium sedimenti</name>
    <dbReference type="NCBI Taxonomy" id="2857106"/>
    <lineage>
        <taxon>Bacteria</taxon>
        <taxon>Pseudomonadati</taxon>
        <taxon>Bacteroidota</taxon>
        <taxon>Flavobacteriia</taxon>
        <taxon>Flavobacteriales</taxon>
        <taxon>Flavobacteriaceae</taxon>
        <taxon>Halomarinibacterium</taxon>
    </lineage>
</organism>
<evidence type="ECO:0000313" key="2">
    <source>
        <dbReference type="Proteomes" id="UP001138686"/>
    </source>
</evidence>
<evidence type="ECO:0000313" key="1">
    <source>
        <dbReference type="EMBL" id="MBW2938308.1"/>
    </source>
</evidence>
<dbReference type="EMBL" id="JAHWDP010000003">
    <property type="protein sequence ID" value="MBW2938308.1"/>
    <property type="molecule type" value="Genomic_DNA"/>
</dbReference>
<keyword evidence="2" id="KW-1185">Reference proteome</keyword>
<dbReference type="RefSeq" id="WP_219052822.1">
    <property type="nucleotide sequence ID" value="NZ_JAHWDP010000003.1"/>
</dbReference>
<dbReference type="PANTHER" id="PTHR34301:SF8">
    <property type="entry name" value="ATPASE DOMAIN-CONTAINING PROTEIN"/>
    <property type="match status" value="1"/>
</dbReference>
<evidence type="ECO:0008006" key="3">
    <source>
        <dbReference type="Google" id="ProtNLM"/>
    </source>
</evidence>
<name>A0A9X1FPA0_9FLAO</name>
<sequence length="378" mass="44452">MENNLPFKYGKLVTEDFFVNRTEEIAQISSLLTSKINVTLISPRRWGKSSLFFKIAHDLEKKNPKIKFCFIDLFKTRNEREFYEYFASEVLKASYSKWEERLEKAKVFFKHLIPKFSFGVDPTQEFSVSLDWEEVQKHPQEILDLPEVISKEKGIHIIICLVEFQNISHFNDSLGFQKKLRASWQTHQHCSYAIYGSKQHMMTEIFEKKSMPFYKFGEILFLSKIDNTHWCKYIVKRFKKTGKSISAKYASKIASLVDNHPYFVQQLANSVWICTTDKCSETEIEMGLKNLLNQYDLIFSRELDGLSNLQLNLLKAIAYNEEKLSSKKTIDKYHLSSSASVNRSKEALIQKEIIDTFHQQIAFLDPLFKIWFKTVYLK</sequence>
<protein>
    <recommendedName>
        <fullName evidence="3">ATPase domain-containing protein</fullName>
    </recommendedName>
</protein>
<accession>A0A9X1FPA0</accession>
<reference evidence="1" key="1">
    <citation type="submission" date="2021-07" db="EMBL/GenBank/DDBJ databases">
        <title>Aureisphaera sp. CAU 1614 isolated from sea sediment.</title>
        <authorList>
            <person name="Kim W."/>
        </authorList>
    </citation>
    <scope>NUCLEOTIDE SEQUENCE</scope>
    <source>
        <strain evidence="1">CAU 1614</strain>
    </source>
</reference>
<dbReference type="AlphaFoldDB" id="A0A9X1FPA0"/>
<proteinExistence type="predicted"/>